<protein>
    <recommendedName>
        <fullName evidence="4 17">Thymidylate kinase</fullName>
        <ecNumber evidence="3 17">2.7.4.9</ecNumber>
    </recommendedName>
    <alternativeName>
        <fullName evidence="17">dTMP kinase</fullName>
    </alternativeName>
</protein>
<dbReference type="GO" id="GO:0006233">
    <property type="term" value="P:dTDP biosynthetic process"/>
    <property type="evidence" value="ECO:0007669"/>
    <property type="project" value="InterPro"/>
</dbReference>
<evidence type="ECO:0000256" key="11">
    <source>
        <dbReference type="ARBA" id="ARBA00022777"/>
    </source>
</evidence>
<feature type="transmembrane region" description="Helical" evidence="19">
    <location>
        <begin position="114"/>
        <end position="133"/>
    </location>
</feature>
<keyword evidence="10 17" id="KW-0547">Nucleotide-binding</keyword>
<evidence type="ECO:0000256" key="2">
    <source>
        <dbReference type="ARBA" id="ARBA00009776"/>
    </source>
</evidence>
<evidence type="ECO:0000256" key="1">
    <source>
        <dbReference type="ARBA" id="ARBA00004651"/>
    </source>
</evidence>
<proteinExistence type="inferred from homology"/>
<evidence type="ECO:0000256" key="13">
    <source>
        <dbReference type="ARBA" id="ARBA00022989"/>
    </source>
</evidence>
<keyword evidence="13 19" id="KW-1133">Transmembrane helix</keyword>
<evidence type="ECO:0000256" key="5">
    <source>
        <dbReference type="ARBA" id="ARBA00022448"/>
    </source>
</evidence>
<dbReference type="GO" id="GO:0006235">
    <property type="term" value="P:dTTP biosynthetic process"/>
    <property type="evidence" value="ECO:0007669"/>
    <property type="project" value="UniProtKB-UniRule"/>
</dbReference>
<organism evidence="21 22">
    <name type="scientific">Motilibacter rhizosphaerae</name>
    <dbReference type="NCBI Taxonomy" id="598652"/>
    <lineage>
        <taxon>Bacteria</taxon>
        <taxon>Bacillati</taxon>
        <taxon>Actinomycetota</taxon>
        <taxon>Actinomycetes</taxon>
        <taxon>Motilibacterales</taxon>
        <taxon>Motilibacteraceae</taxon>
        <taxon>Motilibacter</taxon>
    </lineage>
</organism>
<dbReference type="CDD" id="cd06173">
    <property type="entry name" value="MFS_MefA_like"/>
    <property type="match status" value="1"/>
</dbReference>
<feature type="transmembrane region" description="Helical" evidence="19">
    <location>
        <begin position="60"/>
        <end position="84"/>
    </location>
</feature>
<keyword evidence="5" id="KW-0813">Transport</keyword>
<name>A0A4Q7NAM4_9ACTN</name>
<dbReference type="GO" id="GO:0005524">
    <property type="term" value="F:ATP binding"/>
    <property type="evidence" value="ECO:0007669"/>
    <property type="project" value="UniProtKB-UniRule"/>
</dbReference>
<feature type="compositionally biased region" description="Basic and acidic residues" evidence="18">
    <location>
        <begin position="776"/>
        <end position="820"/>
    </location>
</feature>
<dbReference type="PROSITE" id="PS01331">
    <property type="entry name" value="THYMIDYLATE_KINASE"/>
    <property type="match status" value="1"/>
</dbReference>
<dbReference type="EC" id="2.7.4.9" evidence="3 17"/>
<dbReference type="Pfam" id="PF05977">
    <property type="entry name" value="MFS_3"/>
    <property type="match status" value="1"/>
</dbReference>
<dbReference type="CDD" id="cd01672">
    <property type="entry name" value="TMPK"/>
    <property type="match status" value="1"/>
</dbReference>
<dbReference type="Gene3D" id="1.20.1250.20">
    <property type="entry name" value="MFS general substrate transporter like domains"/>
    <property type="match status" value="1"/>
</dbReference>
<evidence type="ECO:0000313" key="21">
    <source>
        <dbReference type="EMBL" id="RZS79402.1"/>
    </source>
</evidence>
<feature type="transmembrane region" description="Helical" evidence="19">
    <location>
        <begin position="408"/>
        <end position="432"/>
    </location>
</feature>
<keyword evidence="22" id="KW-1185">Reference proteome</keyword>
<keyword evidence="8 19" id="KW-0812">Transmembrane</keyword>
<feature type="compositionally biased region" description="Basic and acidic residues" evidence="18">
    <location>
        <begin position="702"/>
        <end position="726"/>
    </location>
</feature>
<keyword evidence="12 17" id="KW-0067">ATP-binding</keyword>
<keyword evidence="11 17" id="KW-0418">Kinase</keyword>
<evidence type="ECO:0000259" key="20">
    <source>
        <dbReference type="Pfam" id="PF02223"/>
    </source>
</evidence>
<dbReference type="Gene3D" id="3.40.50.300">
    <property type="entry name" value="P-loop containing nucleotide triphosphate hydrolases"/>
    <property type="match status" value="1"/>
</dbReference>
<dbReference type="InterPro" id="IPR010290">
    <property type="entry name" value="TM_effector"/>
</dbReference>
<feature type="transmembrane region" description="Helical" evidence="19">
    <location>
        <begin position="153"/>
        <end position="176"/>
    </location>
</feature>
<dbReference type="Proteomes" id="UP000293638">
    <property type="component" value="Unassembled WGS sequence"/>
</dbReference>
<evidence type="ECO:0000256" key="6">
    <source>
        <dbReference type="ARBA" id="ARBA00022475"/>
    </source>
</evidence>
<feature type="region of interest" description="Disordered" evidence="18">
    <location>
        <begin position="775"/>
        <end position="885"/>
    </location>
</feature>
<feature type="transmembrane region" description="Helical" evidence="19">
    <location>
        <begin position="188"/>
        <end position="210"/>
    </location>
</feature>
<evidence type="ECO:0000256" key="8">
    <source>
        <dbReference type="ARBA" id="ARBA00022692"/>
    </source>
</evidence>
<keyword evidence="14 19" id="KW-0472">Membrane</keyword>
<feature type="transmembrane region" description="Helical" evidence="19">
    <location>
        <begin position="279"/>
        <end position="299"/>
    </location>
</feature>
<evidence type="ECO:0000256" key="12">
    <source>
        <dbReference type="ARBA" id="ARBA00022840"/>
    </source>
</evidence>
<dbReference type="InterPro" id="IPR039430">
    <property type="entry name" value="Thymidylate_kin-like_dom"/>
</dbReference>
<dbReference type="RefSeq" id="WP_231116561.1">
    <property type="nucleotide sequence ID" value="NZ_SGXD01000006.1"/>
</dbReference>
<feature type="transmembrane region" description="Helical" evidence="19">
    <location>
        <begin position="91"/>
        <end position="108"/>
    </location>
</feature>
<evidence type="ECO:0000256" key="15">
    <source>
        <dbReference type="ARBA" id="ARBA00048743"/>
    </source>
</evidence>
<gene>
    <name evidence="17" type="primary">tmk</name>
    <name evidence="21" type="ORF">EV189_3755</name>
</gene>
<evidence type="ECO:0000256" key="18">
    <source>
        <dbReference type="SAM" id="MobiDB-lite"/>
    </source>
</evidence>
<dbReference type="InterPro" id="IPR036259">
    <property type="entry name" value="MFS_trans_sf"/>
</dbReference>
<evidence type="ECO:0000256" key="19">
    <source>
        <dbReference type="SAM" id="Phobius"/>
    </source>
</evidence>
<dbReference type="Pfam" id="PF02223">
    <property type="entry name" value="Thymidylate_kin"/>
    <property type="match status" value="1"/>
</dbReference>
<comment type="caution">
    <text evidence="21">The sequence shown here is derived from an EMBL/GenBank/DDBJ whole genome shotgun (WGS) entry which is preliminary data.</text>
</comment>
<sequence length="885" mass="93083">MSANAATGLGGDVRGALAVAPFRKLWTALCFASMGDWLGLLALTAYAQSLSDGSYRGANAAVAGVFLLRLAPAMVLGPLAGVVADRLDRRWTMVASCAVRVVVIATIPLVGQLWWLYVATLLVESASLFFIPAKEATVPNLVPRERLEAANQLNLAGTYGSAPVAAVLFVGLSLLAEALHAADTGSSFSAATAALWVNAATFLVAAVVIARLTEIPPRPTAEPGSEPSAWRLLVDGWRYVAATPVVRGLVFAMLGAFAAGGAVIGLGRTYVTDLGAGDAGYGLLFFAVFAGLALGMFFGPRLLPGFSRRRLLCLAIVLAGAALAVLALSPSIVLSVLLTVLLGGFAGTSWVTAYTLIGLEVDDAVRGRVFASLNVMLRVVLVAVLALAPLLAAAIGRRDVRPGGGVTWTLPGAAITLLVAGLLAVLLGSVSFRTMDDRRGVRVTDDLVASLRGRRLREVDDDARAAGFFLVLEGGEGAGKSTQAAALAEWIRARGHEVVVSREPGGTPVGGRVREIVLDPATGALVPEAEALLYAADRAQHVGTVVRPALERGAVVISDRYVDSSLAYQGAGRQLLVDDVARLSRWATGGLVPDLTVVLDLPAAVGAERRRVRDGGAGDRLEAEPDDFHDRVRRSFLELAAAAPQRYLVVDASQSAEQVTEQLCQRLCGVLPLSERERTEQEAARLAQARVIADQRREAEERRRAEAAQRRTEAAERRQADQERRAAAAQEAQRAAAVAAAARTAAEQRARAEAERAAEQLAAAQALERAAAAERAAAEQEAADRRAAEQRAADERAAVERAAAERRAADERAVEERAAEQRPGPADEPGDLDPDRTVALAPVVHPDPAPTVERPRSAVDPAPTLDLTDELLSWGEPAGDGEAGR</sequence>
<evidence type="ECO:0000256" key="3">
    <source>
        <dbReference type="ARBA" id="ARBA00012980"/>
    </source>
</evidence>
<evidence type="ECO:0000256" key="10">
    <source>
        <dbReference type="ARBA" id="ARBA00022741"/>
    </source>
</evidence>
<dbReference type="FunFam" id="3.40.50.300:FF:000225">
    <property type="entry name" value="Thymidylate kinase"/>
    <property type="match status" value="1"/>
</dbReference>
<evidence type="ECO:0000256" key="9">
    <source>
        <dbReference type="ARBA" id="ARBA00022727"/>
    </source>
</evidence>
<accession>A0A4Q7NAM4</accession>
<comment type="similarity">
    <text evidence="2 17">Belongs to the thymidylate kinase family.</text>
</comment>
<dbReference type="EMBL" id="SGXD01000006">
    <property type="protein sequence ID" value="RZS79402.1"/>
    <property type="molecule type" value="Genomic_DNA"/>
</dbReference>
<feature type="region of interest" description="Disordered" evidence="18">
    <location>
        <begin position="702"/>
        <end position="731"/>
    </location>
</feature>
<dbReference type="InterPro" id="IPR018094">
    <property type="entry name" value="Thymidylate_kinase"/>
</dbReference>
<dbReference type="HAMAP" id="MF_00165">
    <property type="entry name" value="Thymidylate_kinase"/>
    <property type="match status" value="1"/>
</dbReference>
<evidence type="ECO:0000256" key="16">
    <source>
        <dbReference type="ARBA" id="ARBA00057735"/>
    </source>
</evidence>
<feature type="transmembrane region" description="Helical" evidence="19">
    <location>
        <begin position="25"/>
        <end position="48"/>
    </location>
</feature>
<feature type="domain" description="Thymidylate kinase-like" evidence="20">
    <location>
        <begin position="472"/>
        <end position="662"/>
    </location>
</feature>
<dbReference type="PANTHER" id="PTHR43266:SF2">
    <property type="entry name" value="MAJOR FACILITATOR SUPERFAMILY (MFS) PROFILE DOMAIN-CONTAINING PROTEIN"/>
    <property type="match status" value="1"/>
</dbReference>
<comment type="function">
    <text evidence="16 17">Phosphorylation of dTMP to form dTDP in both de novo and salvage pathways of dTTP synthesis.</text>
</comment>
<dbReference type="NCBIfam" id="TIGR00041">
    <property type="entry name" value="DTMP_kinase"/>
    <property type="match status" value="1"/>
</dbReference>
<comment type="subcellular location">
    <subcellularLocation>
        <location evidence="1">Cell membrane</location>
        <topology evidence="1">Multi-pass membrane protein</topology>
    </subcellularLocation>
</comment>
<evidence type="ECO:0000256" key="7">
    <source>
        <dbReference type="ARBA" id="ARBA00022679"/>
    </source>
</evidence>
<dbReference type="InterPro" id="IPR018095">
    <property type="entry name" value="Thymidylate_kin_CS"/>
</dbReference>
<dbReference type="InterPro" id="IPR027417">
    <property type="entry name" value="P-loop_NTPase"/>
</dbReference>
<feature type="transmembrane region" description="Helical" evidence="19">
    <location>
        <begin position="334"/>
        <end position="357"/>
    </location>
</feature>
<feature type="transmembrane region" description="Helical" evidence="19">
    <location>
        <begin position="248"/>
        <end position="267"/>
    </location>
</feature>
<keyword evidence="6" id="KW-1003">Cell membrane</keyword>
<feature type="binding site" evidence="17">
    <location>
        <begin position="474"/>
        <end position="481"/>
    </location>
    <ligand>
        <name>ATP</name>
        <dbReference type="ChEBI" id="CHEBI:30616"/>
    </ligand>
</feature>
<dbReference type="GO" id="GO:0005886">
    <property type="term" value="C:plasma membrane"/>
    <property type="evidence" value="ECO:0007669"/>
    <property type="project" value="UniProtKB-SubCell"/>
</dbReference>
<keyword evidence="7 17" id="KW-0808">Transferase</keyword>
<evidence type="ECO:0000256" key="14">
    <source>
        <dbReference type="ARBA" id="ARBA00023136"/>
    </source>
</evidence>
<dbReference type="SUPFAM" id="SSF52540">
    <property type="entry name" value="P-loop containing nucleoside triphosphate hydrolases"/>
    <property type="match status" value="1"/>
</dbReference>
<feature type="transmembrane region" description="Helical" evidence="19">
    <location>
        <begin position="311"/>
        <end position="328"/>
    </location>
</feature>
<dbReference type="AlphaFoldDB" id="A0A4Q7NAM4"/>
<dbReference type="GO" id="GO:0004798">
    <property type="term" value="F:dTMP kinase activity"/>
    <property type="evidence" value="ECO:0007669"/>
    <property type="project" value="UniProtKB-UniRule"/>
</dbReference>
<comment type="catalytic activity">
    <reaction evidence="15 17">
        <text>dTMP + ATP = dTDP + ADP</text>
        <dbReference type="Rhea" id="RHEA:13517"/>
        <dbReference type="ChEBI" id="CHEBI:30616"/>
        <dbReference type="ChEBI" id="CHEBI:58369"/>
        <dbReference type="ChEBI" id="CHEBI:63528"/>
        <dbReference type="ChEBI" id="CHEBI:456216"/>
        <dbReference type="EC" id="2.7.4.9"/>
    </reaction>
</comment>
<evidence type="ECO:0000256" key="17">
    <source>
        <dbReference type="HAMAP-Rule" id="MF_00165"/>
    </source>
</evidence>
<evidence type="ECO:0000313" key="22">
    <source>
        <dbReference type="Proteomes" id="UP000293638"/>
    </source>
</evidence>
<reference evidence="21 22" key="1">
    <citation type="submission" date="2019-02" db="EMBL/GenBank/DDBJ databases">
        <title>Genomic Encyclopedia of Type Strains, Phase IV (KMG-IV): sequencing the most valuable type-strain genomes for metagenomic binning, comparative biology and taxonomic classification.</title>
        <authorList>
            <person name="Goeker M."/>
        </authorList>
    </citation>
    <scope>NUCLEOTIDE SEQUENCE [LARGE SCALE GENOMIC DNA]</scope>
    <source>
        <strain evidence="21 22">DSM 45622</strain>
    </source>
</reference>
<dbReference type="PANTHER" id="PTHR43266">
    <property type="entry name" value="MACROLIDE-EFFLUX PROTEIN"/>
    <property type="match status" value="1"/>
</dbReference>
<keyword evidence="9 17" id="KW-0545">Nucleotide biosynthesis</keyword>
<evidence type="ECO:0000256" key="4">
    <source>
        <dbReference type="ARBA" id="ARBA00017144"/>
    </source>
</evidence>
<feature type="transmembrane region" description="Helical" evidence="19">
    <location>
        <begin position="369"/>
        <end position="396"/>
    </location>
</feature>
<dbReference type="SUPFAM" id="SSF103473">
    <property type="entry name" value="MFS general substrate transporter"/>
    <property type="match status" value="1"/>
</dbReference>